<dbReference type="EMBL" id="ASGP02000005">
    <property type="protein sequence ID" value="KAH9506331.1"/>
    <property type="molecule type" value="Genomic_DNA"/>
</dbReference>
<dbReference type="PRINTS" id="PR00904">
    <property type="entry name" value="FRATAXIN"/>
</dbReference>
<dbReference type="Pfam" id="PF01491">
    <property type="entry name" value="Frataxin_Cyay"/>
    <property type="match status" value="1"/>
</dbReference>
<dbReference type="NCBIfam" id="TIGR03422">
    <property type="entry name" value="mito_frataxin"/>
    <property type="match status" value="1"/>
</dbReference>
<dbReference type="GO" id="GO:0006826">
    <property type="term" value="P:iron ion transport"/>
    <property type="evidence" value="ECO:0007669"/>
    <property type="project" value="UniProtKB-KW"/>
</dbReference>
<accession>A0A922HRI4</accession>
<dbReference type="PANTHER" id="PTHR16821:SF2">
    <property type="entry name" value="FRATAXIN, MITOCHONDRIAL"/>
    <property type="match status" value="1"/>
</dbReference>
<dbReference type="Proteomes" id="UP000790347">
    <property type="component" value="Unassembled WGS sequence"/>
</dbReference>
<dbReference type="PANTHER" id="PTHR16821">
    <property type="entry name" value="FRATAXIN"/>
    <property type="match status" value="1"/>
</dbReference>
<dbReference type="InterPro" id="IPR036524">
    <property type="entry name" value="Frataxin/CyaY_sf"/>
</dbReference>
<dbReference type="GO" id="GO:0006879">
    <property type="term" value="P:intracellular iron ion homeostasis"/>
    <property type="evidence" value="ECO:0007669"/>
    <property type="project" value="UniProtKB-KW"/>
</dbReference>
<dbReference type="PROSITE" id="PS50810">
    <property type="entry name" value="FRATAXIN_2"/>
    <property type="match status" value="1"/>
</dbReference>
<dbReference type="GO" id="GO:0005739">
    <property type="term" value="C:mitochondrion"/>
    <property type="evidence" value="ECO:0007669"/>
    <property type="project" value="UniProtKB-SubCell"/>
</dbReference>
<keyword evidence="11" id="KW-0496">Mitochondrion</keyword>
<dbReference type="GO" id="GO:0034986">
    <property type="term" value="F:iron chaperone activity"/>
    <property type="evidence" value="ECO:0007669"/>
    <property type="project" value="TreeGrafter"/>
</dbReference>
<evidence type="ECO:0000256" key="12">
    <source>
        <dbReference type="ARBA" id="ARBA00047990"/>
    </source>
</evidence>
<evidence type="ECO:0000256" key="9">
    <source>
        <dbReference type="ARBA" id="ARBA00023004"/>
    </source>
</evidence>
<dbReference type="InterPro" id="IPR017789">
    <property type="entry name" value="Frataxin"/>
</dbReference>
<keyword evidence="5" id="KW-0813">Transport</keyword>
<gene>
    <name evidence="13" type="ORF">DERF_011069</name>
</gene>
<evidence type="ECO:0000256" key="6">
    <source>
        <dbReference type="ARBA" id="ARBA00022496"/>
    </source>
</evidence>
<keyword evidence="6" id="KW-0410">Iron transport</keyword>
<keyword evidence="4" id="KW-0409">Iron storage</keyword>
<name>A0A922HRI4_DERFA</name>
<evidence type="ECO:0000256" key="3">
    <source>
        <dbReference type="ARBA" id="ARBA00013107"/>
    </source>
</evidence>
<evidence type="ECO:0000256" key="1">
    <source>
        <dbReference type="ARBA" id="ARBA00004173"/>
    </source>
</evidence>
<keyword evidence="10" id="KW-0406">Ion transport</keyword>
<evidence type="ECO:0000256" key="4">
    <source>
        <dbReference type="ARBA" id="ARBA00022434"/>
    </source>
</evidence>
<dbReference type="Gene3D" id="3.30.920.10">
    <property type="entry name" value="Frataxin/CyaY"/>
    <property type="match status" value="1"/>
</dbReference>
<keyword evidence="7" id="KW-0809">Transit peptide</keyword>
<dbReference type="GO" id="GO:0051537">
    <property type="term" value="F:2 iron, 2 sulfur cluster binding"/>
    <property type="evidence" value="ECO:0007669"/>
    <property type="project" value="TreeGrafter"/>
</dbReference>
<keyword evidence="9" id="KW-0408">Iron</keyword>
<comment type="catalytic activity">
    <reaction evidence="12">
        <text>4 Fe(2+) + O2 + 4 H(+) = 4 Fe(3+) + 2 H2O</text>
        <dbReference type="Rhea" id="RHEA:11148"/>
        <dbReference type="ChEBI" id="CHEBI:15377"/>
        <dbReference type="ChEBI" id="CHEBI:15378"/>
        <dbReference type="ChEBI" id="CHEBI:15379"/>
        <dbReference type="ChEBI" id="CHEBI:29033"/>
        <dbReference type="ChEBI" id="CHEBI:29034"/>
        <dbReference type="EC" id="1.16.3.1"/>
    </reaction>
</comment>
<evidence type="ECO:0000256" key="10">
    <source>
        <dbReference type="ARBA" id="ARBA00023065"/>
    </source>
</evidence>
<reference evidence="13" key="2">
    <citation type="journal article" date="2022" name="Res Sq">
        <title>Comparative Genomics Reveals Insights into the Divergent Evolution of Astigmatic Mites and Household Pest Adaptations.</title>
        <authorList>
            <person name="Xiong Q."/>
            <person name="Wan A.T.-Y."/>
            <person name="Liu X.-Y."/>
            <person name="Fung C.S.-H."/>
            <person name="Xiao X."/>
            <person name="Malainual N."/>
            <person name="Hou J."/>
            <person name="Wang L."/>
            <person name="Wang M."/>
            <person name="Yang K."/>
            <person name="Cui Y."/>
            <person name="Leung E."/>
            <person name="Nong W."/>
            <person name="Shin S.-K."/>
            <person name="Au S."/>
            <person name="Jeong K.Y."/>
            <person name="Chew F.T."/>
            <person name="Hui J."/>
            <person name="Leung T.F."/>
            <person name="Tungtrongchitr A."/>
            <person name="Zhong N."/>
            <person name="Liu Z."/>
            <person name="Tsui S."/>
        </authorList>
    </citation>
    <scope>NUCLEOTIDE SEQUENCE</scope>
    <source>
        <strain evidence="13">Derf</strain>
        <tissue evidence="13">Whole organism</tissue>
    </source>
</reference>
<evidence type="ECO:0000313" key="13">
    <source>
        <dbReference type="EMBL" id="KAH9506331.1"/>
    </source>
</evidence>
<evidence type="ECO:0000256" key="2">
    <source>
        <dbReference type="ARBA" id="ARBA00008183"/>
    </source>
</evidence>
<comment type="caution">
    <text evidence="13">The sequence shown here is derived from an EMBL/GenBank/DDBJ whole genome shotgun (WGS) entry which is preliminary data.</text>
</comment>
<evidence type="ECO:0000256" key="8">
    <source>
        <dbReference type="ARBA" id="ARBA00023002"/>
    </source>
</evidence>
<dbReference type="GO" id="GO:0004322">
    <property type="term" value="F:ferroxidase activity"/>
    <property type="evidence" value="ECO:0007669"/>
    <property type="project" value="UniProtKB-EC"/>
</dbReference>
<evidence type="ECO:0000313" key="14">
    <source>
        <dbReference type="Proteomes" id="UP000790347"/>
    </source>
</evidence>
<proteinExistence type="inferred from homology"/>
<reference evidence="13" key="1">
    <citation type="submission" date="2013-05" db="EMBL/GenBank/DDBJ databases">
        <authorList>
            <person name="Yim A.K.Y."/>
            <person name="Chan T.F."/>
            <person name="Ji K.M."/>
            <person name="Liu X.Y."/>
            <person name="Zhou J.W."/>
            <person name="Li R.Q."/>
            <person name="Yang K.Y."/>
            <person name="Li J."/>
            <person name="Li M."/>
            <person name="Law P.T.W."/>
            <person name="Wu Y.L."/>
            <person name="Cai Z.L."/>
            <person name="Qin H."/>
            <person name="Bao Y."/>
            <person name="Leung R.K.K."/>
            <person name="Ng P.K.S."/>
            <person name="Zou J."/>
            <person name="Zhong X.J."/>
            <person name="Ran P.X."/>
            <person name="Zhong N.S."/>
            <person name="Liu Z.G."/>
            <person name="Tsui S.K.W."/>
        </authorList>
    </citation>
    <scope>NUCLEOTIDE SEQUENCE</scope>
    <source>
        <strain evidence="13">Derf</strain>
        <tissue evidence="13">Whole organism</tissue>
    </source>
</reference>
<dbReference type="AlphaFoldDB" id="A0A922HRI4"/>
<dbReference type="GO" id="GO:0008198">
    <property type="term" value="F:ferrous iron binding"/>
    <property type="evidence" value="ECO:0007669"/>
    <property type="project" value="TreeGrafter"/>
</dbReference>
<keyword evidence="8" id="KW-0560">Oxidoreductase</keyword>
<dbReference type="SMART" id="SM01219">
    <property type="entry name" value="Frataxin_Cyay"/>
    <property type="match status" value="1"/>
</dbReference>
<evidence type="ECO:0000256" key="11">
    <source>
        <dbReference type="ARBA" id="ARBA00023128"/>
    </source>
</evidence>
<keyword evidence="14" id="KW-1185">Reference proteome</keyword>
<dbReference type="InterPro" id="IPR002908">
    <property type="entry name" value="Frataxin/CyaY"/>
</dbReference>
<comment type="subcellular location">
    <subcellularLocation>
        <location evidence="1">Mitochondrion</location>
    </subcellularLocation>
</comment>
<comment type="similarity">
    <text evidence="2">Belongs to the frataxin family.</text>
</comment>
<organism evidence="13 14">
    <name type="scientific">Dermatophagoides farinae</name>
    <name type="common">American house dust mite</name>
    <dbReference type="NCBI Taxonomy" id="6954"/>
    <lineage>
        <taxon>Eukaryota</taxon>
        <taxon>Metazoa</taxon>
        <taxon>Ecdysozoa</taxon>
        <taxon>Arthropoda</taxon>
        <taxon>Chelicerata</taxon>
        <taxon>Arachnida</taxon>
        <taxon>Acari</taxon>
        <taxon>Acariformes</taxon>
        <taxon>Sarcoptiformes</taxon>
        <taxon>Astigmata</taxon>
        <taxon>Psoroptidia</taxon>
        <taxon>Analgoidea</taxon>
        <taxon>Pyroglyphidae</taxon>
        <taxon>Dermatophagoidinae</taxon>
        <taxon>Dermatophagoides</taxon>
    </lineage>
</organism>
<dbReference type="GO" id="GO:0016226">
    <property type="term" value="P:iron-sulfur cluster assembly"/>
    <property type="evidence" value="ECO:0007669"/>
    <property type="project" value="InterPro"/>
</dbReference>
<dbReference type="EC" id="1.16.3.1" evidence="3"/>
<sequence length="161" mass="18730">MISIIRSKFSSVQSFILGIYIHPLTNSNSRITANNSSFHRWLSSSSQEFDEKTYEKLANKTLDDLNDRFEQFLDQIDDKNCDITFNNGVLTISLGTNGVYVMNTQTPNRQIWLSSPISGPKRYDYIDGKWIYRHDGKSIQELLQNEMEQLFKDSYQKLKLS</sequence>
<evidence type="ECO:0000256" key="5">
    <source>
        <dbReference type="ARBA" id="ARBA00022448"/>
    </source>
</evidence>
<dbReference type="SUPFAM" id="SSF55387">
    <property type="entry name" value="Frataxin/Nqo15-like"/>
    <property type="match status" value="1"/>
</dbReference>
<dbReference type="NCBIfam" id="TIGR03421">
    <property type="entry name" value="FeS_CyaY"/>
    <property type="match status" value="1"/>
</dbReference>
<protein>
    <recommendedName>
        <fullName evidence="3">ferroxidase</fullName>
        <ecNumber evidence="3">1.16.3.1</ecNumber>
    </recommendedName>
</protein>
<dbReference type="GO" id="GO:0008199">
    <property type="term" value="F:ferric iron binding"/>
    <property type="evidence" value="ECO:0007669"/>
    <property type="project" value="InterPro"/>
</dbReference>
<evidence type="ECO:0000256" key="7">
    <source>
        <dbReference type="ARBA" id="ARBA00022946"/>
    </source>
</evidence>